<protein>
    <recommendedName>
        <fullName evidence="3">F-box domain-containing protein</fullName>
    </recommendedName>
</protein>
<sequence length="316" mass="36386">MQNKLEFFSRLPDSIQGEVTRFLPNEDFIKLSMTSKSNSPVFNANQDVKRLYKAREFLHHVVRGNHEAVAKMLKQDPALMRTRGQVQDLSGRRFTNISGFEYCMWALDKHMWTTMLDCLPATGEGEGIRSELRAQYLKIKKHGVTYTLDAVTPYYMPEMITRTEKHFDFEGTIIKELQEFVNKGDANQWVTGVGGAQRLFPVHVVDEYCCETYVFPVSDFKEPHTSSKKYKVSGQTYESWFSSDSKLGKDFAIYKVIYSISAHREDISGPRAWSKYSLKSMNGLYNVRTNDFQALETTLEPRNLCEYESAQTMSAS</sequence>
<comment type="caution">
    <text evidence="1">The sequence shown here is derived from an EMBL/GenBank/DDBJ whole genome shotgun (WGS) entry which is preliminary data.</text>
</comment>
<dbReference type="OrthoDB" id="5652138at2"/>
<evidence type="ECO:0000313" key="1">
    <source>
        <dbReference type="EMBL" id="KTC99566.1"/>
    </source>
</evidence>
<dbReference type="Proteomes" id="UP000054773">
    <property type="component" value="Unassembled WGS sequence"/>
</dbReference>
<keyword evidence="2" id="KW-1185">Reference proteome</keyword>
<evidence type="ECO:0000313" key="2">
    <source>
        <dbReference type="Proteomes" id="UP000054773"/>
    </source>
</evidence>
<dbReference type="AlphaFoldDB" id="A0A0W0TVP8"/>
<accession>A0A0W0TVP8</accession>
<dbReference type="EMBL" id="LNYA01000003">
    <property type="protein sequence ID" value="KTC99566.1"/>
    <property type="molecule type" value="Genomic_DNA"/>
</dbReference>
<reference evidence="1 2" key="1">
    <citation type="submission" date="2015-11" db="EMBL/GenBank/DDBJ databases">
        <title>Genomic analysis of 38 Legionella species identifies large and diverse effector repertoires.</title>
        <authorList>
            <person name="Burstein D."/>
            <person name="Amaro F."/>
            <person name="Zusman T."/>
            <person name="Lifshitz Z."/>
            <person name="Cohen O."/>
            <person name="Gilbert J.A."/>
            <person name="Pupko T."/>
            <person name="Shuman H.A."/>
            <person name="Segal G."/>
        </authorList>
    </citation>
    <scope>NUCLEOTIDE SEQUENCE [LARGE SCALE GENOMIC DNA]</scope>
    <source>
        <strain evidence="1 2">SE-32A-C8</strain>
    </source>
</reference>
<dbReference type="RefSeq" id="WP_058525640.1">
    <property type="nucleotide sequence ID" value="NZ_CAAAHY010000001.1"/>
</dbReference>
<dbReference type="PATRIC" id="fig|448.7.peg.484"/>
<gene>
    <name evidence="1" type="ORF">Lery_0467</name>
</gene>
<proteinExistence type="predicted"/>
<organism evidence="1 2">
    <name type="scientific">Legionella erythra</name>
    <dbReference type="NCBI Taxonomy" id="448"/>
    <lineage>
        <taxon>Bacteria</taxon>
        <taxon>Pseudomonadati</taxon>
        <taxon>Pseudomonadota</taxon>
        <taxon>Gammaproteobacteria</taxon>
        <taxon>Legionellales</taxon>
        <taxon>Legionellaceae</taxon>
        <taxon>Legionella</taxon>
    </lineage>
</organism>
<evidence type="ECO:0008006" key="3">
    <source>
        <dbReference type="Google" id="ProtNLM"/>
    </source>
</evidence>
<name>A0A0W0TVP8_LEGER</name>